<reference evidence="3 4" key="1">
    <citation type="submission" date="2018-10" db="EMBL/GenBank/DDBJ databases">
        <title>Isolation, diversity and antifungal activity of actinobacteria from wheat.</title>
        <authorList>
            <person name="Han C."/>
        </authorList>
    </citation>
    <scope>NUCLEOTIDE SEQUENCE [LARGE SCALE GENOMIC DNA]</scope>
    <source>
        <strain evidence="3 4">NEAU-YY642</strain>
    </source>
</reference>
<dbReference type="AlphaFoldDB" id="A0A3M2M8N3"/>
<comment type="caution">
    <text evidence="3">The sequence shown here is derived from an EMBL/GenBank/DDBJ whole genome shotgun (WGS) entry which is preliminary data.</text>
</comment>
<dbReference type="RefSeq" id="WP_122182089.1">
    <property type="nucleotide sequence ID" value="NZ_RFFJ01000005.1"/>
</dbReference>
<evidence type="ECO:0000256" key="1">
    <source>
        <dbReference type="SAM" id="MobiDB-lite"/>
    </source>
</evidence>
<proteinExistence type="predicted"/>
<evidence type="ECO:0000313" key="4">
    <source>
        <dbReference type="Proteomes" id="UP000278673"/>
    </source>
</evidence>
<keyword evidence="4" id="KW-1185">Reference proteome</keyword>
<dbReference type="Pfam" id="PF04341">
    <property type="entry name" value="DUF485"/>
    <property type="match status" value="1"/>
</dbReference>
<organism evidence="3 4">
    <name type="scientific">Streptomyces triticirhizae</name>
    <dbReference type="NCBI Taxonomy" id="2483353"/>
    <lineage>
        <taxon>Bacteria</taxon>
        <taxon>Bacillati</taxon>
        <taxon>Actinomycetota</taxon>
        <taxon>Actinomycetes</taxon>
        <taxon>Kitasatosporales</taxon>
        <taxon>Streptomycetaceae</taxon>
        <taxon>Streptomyces</taxon>
    </lineage>
</organism>
<dbReference type="PANTHER" id="PTHR38441:SF1">
    <property type="entry name" value="MEMBRANE PROTEIN"/>
    <property type="match status" value="1"/>
</dbReference>
<protein>
    <submittedName>
        <fullName evidence="3">DUF485 domain-containing protein</fullName>
    </submittedName>
</protein>
<keyword evidence="2" id="KW-1133">Transmembrane helix</keyword>
<gene>
    <name evidence="3" type="ORF">EBN88_02360</name>
</gene>
<evidence type="ECO:0000313" key="3">
    <source>
        <dbReference type="EMBL" id="RMI45861.1"/>
    </source>
</evidence>
<accession>A0A3M2M8N3</accession>
<evidence type="ECO:0000256" key="2">
    <source>
        <dbReference type="SAM" id="Phobius"/>
    </source>
</evidence>
<dbReference type="Proteomes" id="UP000278673">
    <property type="component" value="Unassembled WGS sequence"/>
</dbReference>
<feature type="transmembrane region" description="Helical" evidence="2">
    <location>
        <begin position="88"/>
        <end position="109"/>
    </location>
</feature>
<keyword evidence="2" id="KW-0472">Membrane</keyword>
<dbReference type="SUPFAM" id="SSF103473">
    <property type="entry name" value="MFS general substrate transporter"/>
    <property type="match status" value="1"/>
</dbReference>
<dbReference type="InterPro" id="IPR007436">
    <property type="entry name" value="DUF485"/>
</dbReference>
<keyword evidence="2" id="KW-0812">Transmembrane</keyword>
<sequence length="143" mass="15719">MTTHSAPDSSEPPQPAERGDPPPAVAAEADLEARSAAMHADPRFDELRRRLLRFVVPASIAFFAWYLLYVLMSAYARGVMSTEVVGSANIALFFGLLQFVTTFGIAILYSRYANRRYDPLADELRDELEGQPAVPGARKGDDA</sequence>
<name>A0A3M2M8N3_9ACTN</name>
<dbReference type="EMBL" id="RFFJ01000005">
    <property type="protein sequence ID" value="RMI45861.1"/>
    <property type="molecule type" value="Genomic_DNA"/>
</dbReference>
<feature type="region of interest" description="Disordered" evidence="1">
    <location>
        <begin position="1"/>
        <end position="26"/>
    </location>
</feature>
<feature type="transmembrane region" description="Helical" evidence="2">
    <location>
        <begin position="51"/>
        <end position="76"/>
    </location>
</feature>
<dbReference type="PANTHER" id="PTHR38441">
    <property type="entry name" value="INTEGRAL MEMBRANE PROTEIN-RELATED"/>
    <property type="match status" value="1"/>
</dbReference>
<dbReference type="InterPro" id="IPR036259">
    <property type="entry name" value="MFS_trans_sf"/>
</dbReference>